<dbReference type="EMBL" id="JH795870">
    <property type="protein sequence ID" value="EJT99455.1"/>
    <property type="molecule type" value="Genomic_DNA"/>
</dbReference>
<evidence type="ECO:0000313" key="2">
    <source>
        <dbReference type="EMBL" id="EJT99455.1"/>
    </source>
</evidence>
<name>M5FR00_DACPD</name>
<sequence>MAVLKNIVLAFLLLTTAQAWSAAGWGKPGNRRDTNANRFARGLSPLPPRRLYEATRVGPPLARRSVYFLCSPTKSGAG</sequence>
<dbReference type="Proteomes" id="UP000030653">
    <property type="component" value="Unassembled WGS sequence"/>
</dbReference>
<feature type="signal peptide" evidence="1">
    <location>
        <begin position="1"/>
        <end position="19"/>
    </location>
</feature>
<dbReference type="GeneID" id="63688555"/>
<dbReference type="AlphaFoldDB" id="M5FR00"/>
<dbReference type="HOGENOM" id="CLU_2621982_0_0_1"/>
<feature type="chain" id="PRO_5004067167" evidence="1">
    <location>
        <begin position="20"/>
        <end position="78"/>
    </location>
</feature>
<reference evidence="2 3" key="1">
    <citation type="journal article" date="2012" name="Science">
        <title>The Paleozoic origin of enzymatic lignin decomposition reconstructed from 31 fungal genomes.</title>
        <authorList>
            <person name="Floudas D."/>
            <person name="Binder M."/>
            <person name="Riley R."/>
            <person name="Barry K."/>
            <person name="Blanchette R.A."/>
            <person name="Henrissat B."/>
            <person name="Martinez A.T."/>
            <person name="Otillar R."/>
            <person name="Spatafora J.W."/>
            <person name="Yadav J.S."/>
            <person name="Aerts A."/>
            <person name="Benoit I."/>
            <person name="Boyd A."/>
            <person name="Carlson A."/>
            <person name="Copeland A."/>
            <person name="Coutinho P.M."/>
            <person name="de Vries R.P."/>
            <person name="Ferreira P."/>
            <person name="Findley K."/>
            <person name="Foster B."/>
            <person name="Gaskell J."/>
            <person name="Glotzer D."/>
            <person name="Gorecki P."/>
            <person name="Heitman J."/>
            <person name="Hesse C."/>
            <person name="Hori C."/>
            <person name="Igarashi K."/>
            <person name="Jurgens J.A."/>
            <person name="Kallen N."/>
            <person name="Kersten P."/>
            <person name="Kohler A."/>
            <person name="Kuees U."/>
            <person name="Kumar T.K.A."/>
            <person name="Kuo A."/>
            <person name="LaButti K."/>
            <person name="Larrondo L.F."/>
            <person name="Lindquist E."/>
            <person name="Ling A."/>
            <person name="Lombard V."/>
            <person name="Lucas S."/>
            <person name="Lundell T."/>
            <person name="Martin R."/>
            <person name="McLaughlin D.J."/>
            <person name="Morgenstern I."/>
            <person name="Morin E."/>
            <person name="Murat C."/>
            <person name="Nagy L.G."/>
            <person name="Nolan M."/>
            <person name="Ohm R.A."/>
            <person name="Patyshakuliyeva A."/>
            <person name="Rokas A."/>
            <person name="Ruiz-Duenas F.J."/>
            <person name="Sabat G."/>
            <person name="Salamov A."/>
            <person name="Samejima M."/>
            <person name="Schmutz J."/>
            <person name="Slot J.C."/>
            <person name="St John F."/>
            <person name="Stenlid J."/>
            <person name="Sun H."/>
            <person name="Sun S."/>
            <person name="Syed K."/>
            <person name="Tsang A."/>
            <person name="Wiebenga A."/>
            <person name="Young D."/>
            <person name="Pisabarro A."/>
            <person name="Eastwood D.C."/>
            <person name="Martin F."/>
            <person name="Cullen D."/>
            <person name="Grigoriev I.V."/>
            <person name="Hibbett D.S."/>
        </authorList>
    </citation>
    <scope>NUCLEOTIDE SEQUENCE [LARGE SCALE GENOMIC DNA]</scope>
    <source>
        <strain evidence="2 3">DJM-731 SS1</strain>
    </source>
</reference>
<dbReference type="STRING" id="1858805.M5FR00"/>
<evidence type="ECO:0000313" key="3">
    <source>
        <dbReference type="Proteomes" id="UP000030653"/>
    </source>
</evidence>
<keyword evidence="3" id="KW-1185">Reference proteome</keyword>
<gene>
    <name evidence="2" type="ORF">DACRYDRAFT_23978</name>
</gene>
<keyword evidence="1" id="KW-0732">Signal</keyword>
<organism evidence="2 3">
    <name type="scientific">Dacryopinax primogenitus (strain DJM 731)</name>
    <name type="common">Brown rot fungus</name>
    <dbReference type="NCBI Taxonomy" id="1858805"/>
    <lineage>
        <taxon>Eukaryota</taxon>
        <taxon>Fungi</taxon>
        <taxon>Dikarya</taxon>
        <taxon>Basidiomycota</taxon>
        <taxon>Agaricomycotina</taxon>
        <taxon>Dacrymycetes</taxon>
        <taxon>Dacrymycetales</taxon>
        <taxon>Dacrymycetaceae</taxon>
        <taxon>Dacryopinax</taxon>
    </lineage>
</organism>
<evidence type="ECO:0000256" key="1">
    <source>
        <dbReference type="SAM" id="SignalP"/>
    </source>
</evidence>
<dbReference type="OrthoDB" id="3167181at2759"/>
<proteinExistence type="predicted"/>
<dbReference type="RefSeq" id="XP_040626353.1">
    <property type="nucleotide sequence ID" value="XM_040773493.1"/>
</dbReference>
<accession>M5FR00</accession>
<protein>
    <submittedName>
        <fullName evidence="2">Uncharacterized protein</fullName>
    </submittedName>
</protein>